<feature type="domain" description="Pyruvate carboxyltransferase" evidence="4">
    <location>
        <begin position="8"/>
        <end position="276"/>
    </location>
</feature>
<dbReference type="GO" id="GO:0046872">
    <property type="term" value="F:metal ion binding"/>
    <property type="evidence" value="ECO:0007669"/>
    <property type="project" value="UniProtKB-KW"/>
</dbReference>
<evidence type="ECO:0000256" key="2">
    <source>
        <dbReference type="ARBA" id="ARBA00022723"/>
    </source>
</evidence>
<dbReference type="PANTHER" id="PTHR42738:SF7">
    <property type="entry name" value="HYDROXYMETHYLGLUTARYL-COA LYASE"/>
    <property type="match status" value="1"/>
</dbReference>
<dbReference type="InterPro" id="IPR043594">
    <property type="entry name" value="HMGL"/>
</dbReference>
<dbReference type="Gene3D" id="3.20.20.70">
    <property type="entry name" value="Aldolase class I"/>
    <property type="match status" value="1"/>
</dbReference>
<keyword evidence="2" id="KW-0479">Metal-binding</keyword>
<dbReference type="EMBL" id="FNBU01000001">
    <property type="protein sequence ID" value="SDE99846.1"/>
    <property type="molecule type" value="Genomic_DNA"/>
</dbReference>
<dbReference type="GO" id="GO:0004419">
    <property type="term" value="F:hydroxymethylglutaryl-CoA lyase activity"/>
    <property type="evidence" value="ECO:0007669"/>
    <property type="project" value="TreeGrafter"/>
</dbReference>
<comment type="similarity">
    <text evidence="1">Belongs to the HMG-CoA lyase family.</text>
</comment>
<dbReference type="Pfam" id="PF00682">
    <property type="entry name" value="HMGL-like"/>
    <property type="match status" value="1"/>
</dbReference>
<keyword evidence="3 5" id="KW-0456">Lyase</keyword>
<dbReference type="RefSeq" id="WP_093686985.1">
    <property type="nucleotide sequence ID" value="NZ_FNBU01000001.1"/>
</dbReference>
<keyword evidence="6" id="KW-1185">Reference proteome</keyword>
<organism evidence="5 6">
    <name type="scientific">Sporolituus thermophilus DSM 23256</name>
    <dbReference type="NCBI Taxonomy" id="1123285"/>
    <lineage>
        <taxon>Bacteria</taxon>
        <taxon>Bacillati</taxon>
        <taxon>Bacillota</taxon>
        <taxon>Negativicutes</taxon>
        <taxon>Selenomonadales</taxon>
        <taxon>Sporomusaceae</taxon>
        <taxon>Sporolituus</taxon>
    </lineage>
</organism>
<dbReference type="GO" id="GO:0046951">
    <property type="term" value="P:ketone body biosynthetic process"/>
    <property type="evidence" value="ECO:0007669"/>
    <property type="project" value="TreeGrafter"/>
</dbReference>
<dbReference type="GO" id="GO:0006552">
    <property type="term" value="P:L-leucine catabolic process"/>
    <property type="evidence" value="ECO:0007669"/>
    <property type="project" value="TreeGrafter"/>
</dbReference>
<dbReference type="Proteomes" id="UP000243333">
    <property type="component" value="Unassembled WGS sequence"/>
</dbReference>
<name>A0A1G7HHP4_9FIRM</name>
<gene>
    <name evidence="5" type="ORF">SAMN05660235_00057</name>
</gene>
<evidence type="ECO:0000259" key="4">
    <source>
        <dbReference type="PROSITE" id="PS50991"/>
    </source>
</evidence>
<reference evidence="6" key="1">
    <citation type="submission" date="2016-10" db="EMBL/GenBank/DDBJ databases">
        <authorList>
            <person name="Varghese N."/>
            <person name="Submissions S."/>
        </authorList>
    </citation>
    <scope>NUCLEOTIDE SEQUENCE [LARGE SCALE GENOMIC DNA]</scope>
    <source>
        <strain evidence="6">DSM 23256</strain>
    </source>
</reference>
<proteinExistence type="inferred from homology"/>
<evidence type="ECO:0000313" key="6">
    <source>
        <dbReference type="Proteomes" id="UP000243333"/>
    </source>
</evidence>
<protein>
    <submittedName>
        <fullName evidence="5">Hydroxymethylglutaryl-CoA lyase</fullName>
    </submittedName>
</protein>
<sequence length="305" mass="32514">MMEFPARVEVVEVGPRDGFQNIKTFIPTAMKLQVIEQLIAAGVRKMEVTSFVHPKAIPQMADAAEIAEAVCAKHQGTDFVPLALVPNLVGAKNAYRCGIREVAYVTSASEQHNLANINRTREQSLAELASITAELPDLKVRLDVATAFGCPFQGRVNENLVLSLIEAGLQRGVATVVLCDTIGVANPKQVYNLVRAVRAAFPDVPLGLHLHDTRGMGLANTLAGLAAGVTMFETSVGGLGGCPFAPGAAGNTATEDMVNMLHAMGVDTGIDLDKYLAAVQTVRDHIQPELTGHMVKACKYENLSE</sequence>
<dbReference type="PROSITE" id="PS50991">
    <property type="entry name" value="PYR_CT"/>
    <property type="match status" value="1"/>
</dbReference>
<dbReference type="CDD" id="cd07938">
    <property type="entry name" value="DRE_TIM_HMGL"/>
    <property type="match status" value="1"/>
</dbReference>
<dbReference type="AlphaFoldDB" id="A0A1G7HHP4"/>
<evidence type="ECO:0000256" key="3">
    <source>
        <dbReference type="ARBA" id="ARBA00023239"/>
    </source>
</evidence>
<dbReference type="OrthoDB" id="9784013at2"/>
<dbReference type="PANTHER" id="PTHR42738">
    <property type="entry name" value="HYDROXYMETHYLGLUTARYL-COA LYASE"/>
    <property type="match status" value="1"/>
</dbReference>
<evidence type="ECO:0000256" key="1">
    <source>
        <dbReference type="ARBA" id="ARBA00009405"/>
    </source>
</evidence>
<accession>A0A1G7HHP4</accession>
<dbReference type="FunFam" id="3.20.20.70:FF:000071">
    <property type="entry name" value="Hydroxymethylglutaryl-CoA lyase"/>
    <property type="match status" value="1"/>
</dbReference>
<dbReference type="NCBIfam" id="NF004283">
    <property type="entry name" value="PRK05692.1"/>
    <property type="match status" value="1"/>
</dbReference>
<dbReference type="InterPro" id="IPR013785">
    <property type="entry name" value="Aldolase_TIM"/>
</dbReference>
<dbReference type="InterPro" id="IPR000891">
    <property type="entry name" value="PYR_CT"/>
</dbReference>
<dbReference type="STRING" id="1123285.SAMN05660235_00057"/>
<evidence type="ECO:0000313" key="5">
    <source>
        <dbReference type="EMBL" id="SDE99846.1"/>
    </source>
</evidence>
<dbReference type="SUPFAM" id="SSF51569">
    <property type="entry name" value="Aldolase"/>
    <property type="match status" value="1"/>
</dbReference>